<protein>
    <submittedName>
        <fullName evidence="2">Uncharacterized protein</fullName>
    </submittedName>
</protein>
<name>A0A1H3ZYW6_9GAMM</name>
<gene>
    <name evidence="2" type="ORF">SAMN02982996_01365</name>
</gene>
<reference evidence="2 3" key="1">
    <citation type="submission" date="2016-10" db="EMBL/GenBank/DDBJ databases">
        <authorList>
            <person name="de Groot N.N."/>
        </authorList>
    </citation>
    <scope>NUCLEOTIDE SEQUENCE [LARGE SCALE GENOMIC DNA]</scope>
    <source>
        <strain evidence="2 3">ATCC 29281</strain>
    </source>
</reference>
<dbReference type="AlphaFoldDB" id="A0A1H3ZYW6"/>
<dbReference type="STRING" id="71657.SAMN02982996_01365"/>
<feature type="region of interest" description="Disordered" evidence="1">
    <location>
        <begin position="1"/>
        <end position="26"/>
    </location>
</feature>
<evidence type="ECO:0000313" key="3">
    <source>
        <dbReference type="Proteomes" id="UP000187280"/>
    </source>
</evidence>
<sequence>MMSQLRLNSTAHSYDKEEKQREGGITFSITQKEKGLLLSSPLKWMAEE</sequence>
<proteinExistence type="predicted"/>
<dbReference type="EMBL" id="FNQS01000003">
    <property type="protein sequence ID" value="SEA28850.1"/>
    <property type="molecule type" value="Genomic_DNA"/>
</dbReference>
<dbReference type="Proteomes" id="UP000187280">
    <property type="component" value="Unassembled WGS sequence"/>
</dbReference>
<evidence type="ECO:0000313" key="2">
    <source>
        <dbReference type="EMBL" id="SEA28850.1"/>
    </source>
</evidence>
<feature type="compositionally biased region" description="Polar residues" evidence="1">
    <location>
        <begin position="1"/>
        <end position="12"/>
    </location>
</feature>
<keyword evidence="3" id="KW-1185">Reference proteome</keyword>
<evidence type="ECO:0000256" key="1">
    <source>
        <dbReference type="SAM" id="MobiDB-lite"/>
    </source>
</evidence>
<feature type="compositionally biased region" description="Basic and acidic residues" evidence="1">
    <location>
        <begin position="13"/>
        <end position="22"/>
    </location>
</feature>
<accession>A0A1H3ZYW6</accession>
<organism evidence="2 3">
    <name type="scientific">Lonsdalea quercina</name>
    <dbReference type="NCBI Taxonomy" id="71657"/>
    <lineage>
        <taxon>Bacteria</taxon>
        <taxon>Pseudomonadati</taxon>
        <taxon>Pseudomonadota</taxon>
        <taxon>Gammaproteobacteria</taxon>
        <taxon>Enterobacterales</taxon>
        <taxon>Pectobacteriaceae</taxon>
        <taxon>Lonsdalea</taxon>
    </lineage>
</organism>